<organism evidence="5 6">
    <name type="scientific">Dokdonia donghaensis DSW-1</name>
    <dbReference type="NCBI Taxonomy" id="1300343"/>
    <lineage>
        <taxon>Bacteria</taxon>
        <taxon>Pseudomonadati</taxon>
        <taxon>Bacteroidota</taxon>
        <taxon>Flavobacteriia</taxon>
        <taxon>Flavobacteriales</taxon>
        <taxon>Flavobacteriaceae</taxon>
        <taxon>Dokdonia</taxon>
    </lineage>
</organism>
<sequence>MINQDTLIVFDIDGTLTDSIPTYLPVITKVLADIGLKDIDTDYDNYLHHTDRYALEYNYERNFGKKAPQDLRYTLDTLLGEELIKHPSVPEIKGATTLLEILINEKIPFAYGTGAFPKATVVKMEGSGVPFIPEVLATSLENVSRVGFVKEAIEKSKAHYGHSSFERIIAVGDGLWDLKAAQDLEIDFLGIGIKNKDAMFKNGCTHWVKDYANFDLSQFG</sequence>
<dbReference type="RefSeq" id="WP_035325930.1">
    <property type="nucleotide sequence ID" value="NZ_CP015125.1"/>
</dbReference>
<dbReference type="PATRIC" id="fig|1300343.5.peg.427"/>
<dbReference type="GO" id="GO:0006281">
    <property type="term" value="P:DNA repair"/>
    <property type="evidence" value="ECO:0007669"/>
    <property type="project" value="TreeGrafter"/>
</dbReference>
<dbReference type="Gene3D" id="1.10.150.240">
    <property type="entry name" value="Putative phosphatase, domain 2"/>
    <property type="match status" value="1"/>
</dbReference>
<dbReference type="Pfam" id="PF00702">
    <property type="entry name" value="Hydrolase"/>
    <property type="match status" value="1"/>
</dbReference>
<comment type="caution">
    <text evidence="5">The sequence shown here is derived from an EMBL/GenBank/DDBJ whole genome shotgun (WGS) entry which is preliminary data.</text>
</comment>
<dbReference type="InterPro" id="IPR050155">
    <property type="entry name" value="HAD-like_hydrolase_sf"/>
</dbReference>
<comment type="similarity">
    <text evidence="3">Belongs to the HAD-like hydrolase superfamily. CbbY/CbbZ/Gph/YieH family.</text>
</comment>
<dbReference type="InterPro" id="IPR023214">
    <property type="entry name" value="HAD_sf"/>
</dbReference>
<protein>
    <recommendedName>
        <fullName evidence="4">phosphoglycolate phosphatase</fullName>
        <ecNumber evidence="4">3.1.3.18</ecNumber>
    </recommendedName>
</protein>
<dbReference type="OrthoDB" id="9807630at2"/>
<dbReference type="PANTHER" id="PTHR43434:SF1">
    <property type="entry name" value="PHOSPHOGLYCOLATE PHOSPHATASE"/>
    <property type="match status" value="1"/>
</dbReference>
<comment type="catalytic activity">
    <reaction evidence="1">
        <text>2-phosphoglycolate + H2O = glycolate + phosphate</text>
        <dbReference type="Rhea" id="RHEA:14369"/>
        <dbReference type="ChEBI" id="CHEBI:15377"/>
        <dbReference type="ChEBI" id="CHEBI:29805"/>
        <dbReference type="ChEBI" id="CHEBI:43474"/>
        <dbReference type="ChEBI" id="CHEBI:58033"/>
        <dbReference type="EC" id="3.1.3.18"/>
    </reaction>
</comment>
<evidence type="ECO:0000256" key="3">
    <source>
        <dbReference type="ARBA" id="ARBA00006171"/>
    </source>
</evidence>
<evidence type="ECO:0000313" key="5">
    <source>
        <dbReference type="EMBL" id="KGO06752.1"/>
    </source>
</evidence>
<evidence type="ECO:0000256" key="4">
    <source>
        <dbReference type="ARBA" id="ARBA00013078"/>
    </source>
</evidence>
<dbReference type="Proteomes" id="UP000030140">
    <property type="component" value="Unassembled WGS sequence"/>
</dbReference>
<dbReference type="SUPFAM" id="SSF56784">
    <property type="entry name" value="HAD-like"/>
    <property type="match status" value="1"/>
</dbReference>
<keyword evidence="6" id="KW-1185">Reference proteome</keyword>
<comment type="pathway">
    <text evidence="2">Organic acid metabolism; glycolate biosynthesis; glycolate from 2-phosphoglycolate: step 1/1.</text>
</comment>
<evidence type="ECO:0000313" key="6">
    <source>
        <dbReference type="Proteomes" id="UP000030140"/>
    </source>
</evidence>
<name>A0A0A2GU34_9FLAO</name>
<dbReference type="InterPro" id="IPR023198">
    <property type="entry name" value="PGP-like_dom2"/>
</dbReference>
<dbReference type="InterPro" id="IPR036412">
    <property type="entry name" value="HAD-like_sf"/>
</dbReference>
<proteinExistence type="inferred from homology"/>
<dbReference type="EMBL" id="JSAQ01000001">
    <property type="protein sequence ID" value="KGO06752.1"/>
    <property type="molecule type" value="Genomic_DNA"/>
</dbReference>
<accession>A0A0A2GU34</accession>
<dbReference type="Gene3D" id="3.40.50.1000">
    <property type="entry name" value="HAD superfamily/HAD-like"/>
    <property type="match status" value="1"/>
</dbReference>
<dbReference type="PANTHER" id="PTHR43434">
    <property type="entry name" value="PHOSPHOGLYCOLATE PHOSPHATASE"/>
    <property type="match status" value="1"/>
</dbReference>
<dbReference type="GO" id="GO:0008967">
    <property type="term" value="F:phosphoglycolate phosphatase activity"/>
    <property type="evidence" value="ECO:0007669"/>
    <property type="project" value="UniProtKB-EC"/>
</dbReference>
<evidence type="ECO:0000256" key="1">
    <source>
        <dbReference type="ARBA" id="ARBA00000830"/>
    </source>
</evidence>
<gene>
    <name evidence="5" type="ORF">NV36_07775</name>
</gene>
<dbReference type="AlphaFoldDB" id="A0A0A2GU34"/>
<dbReference type="KEGG" id="ddo:I597_0424"/>
<reference evidence="5 6" key="1">
    <citation type="submission" date="2014-10" db="EMBL/GenBank/DDBJ databases">
        <title>Draft genome sequence of the proteorhodopsin-containing marine bacterium Dokdonia donghaensis.</title>
        <authorList>
            <person name="Gomez-Consarnau L."/>
            <person name="Gonzalez J.M."/>
            <person name="Riedel T."/>
            <person name="Jaenicke S."/>
            <person name="Wagner-Doebler I."/>
            <person name="Fuhrman J.A."/>
        </authorList>
    </citation>
    <scope>NUCLEOTIDE SEQUENCE [LARGE SCALE GENOMIC DNA]</scope>
    <source>
        <strain evidence="5 6">DSW-1</strain>
    </source>
</reference>
<evidence type="ECO:0000256" key="2">
    <source>
        <dbReference type="ARBA" id="ARBA00004818"/>
    </source>
</evidence>
<dbReference type="EC" id="3.1.3.18" evidence="4"/>